<dbReference type="EMBL" id="NOXG01000007">
    <property type="protein sequence ID" value="PYD75605.1"/>
    <property type="molecule type" value="Genomic_DNA"/>
</dbReference>
<proteinExistence type="predicted"/>
<organism evidence="1 2">
    <name type="scientific">Novacetimonas pomaceti</name>
    <dbReference type="NCBI Taxonomy" id="2021998"/>
    <lineage>
        <taxon>Bacteria</taxon>
        <taxon>Pseudomonadati</taxon>
        <taxon>Pseudomonadota</taxon>
        <taxon>Alphaproteobacteria</taxon>
        <taxon>Acetobacterales</taxon>
        <taxon>Acetobacteraceae</taxon>
        <taxon>Novacetimonas</taxon>
    </lineage>
</organism>
<reference evidence="1 2" key="1">
    <citation type="submission" date="2017-07" db="EMBL/GenBank/DDBJ databases">
        <title>A draft genome sequence of Komagataeibacter sp. T5K1.</title>
        <authorList>
            <person name="Skraban J."/>
            <person name="Cleenwerck I."/>
            <person name="Vandamme P."/>
            <person name="Trcek J."/>
        </authorList>
    </citation>
    <scope>NUCLEOTIDE SEQUENCE [LARGE SCALE GENOMIC DNA]</scope>
    <source>
        <strain evidence="1 2">T5K1</strain>
    </source>
</reference>
<dbReference type="RefSeq" id="WP_110530094.1">
    <property type="nucleotide sequence ID" value="NZ_NOXG01000007.1"/>
</dbReference>
<dbReference type="Proteomes" id="UP000247609">
    <property type="component" value="Unassembled WGS sequence"/>
</dbReference>
<name>A0A318Q9P4_9PROT</name>
<protein>
    <submittedName>
        <fullName evidence="1">Uncharacterized protein</fullName>
    </submittedName>
</protein>
<sequence length="183" mass="19543">MTHFPHRARPSRIFPRSLAGGMLALGLVAATGPGVGTAHAQQARQVQTRFGTVAIRNDRITWRGHVVHPTLSGNSGLMLAQVLPMGDSDIVLVQSIGGSLCPATYSVMQVSGKKERHTNFFGTCSDTPHASVRGDTLTIRMPSVHNGGTQHTYTYHAGLVSKDGVLLNSQCSKGTCENYFGDD</sequence>
<comment type="caution">
    <text evidence="1">The sequence shown here is derived from an EMBL/GenBank/DDBJ whole genome shotgun (WGS) entry which is preliminary data.</text>
</comment>
<gene>
    <name evidence="1" type="ORF">CFR71_08520</name>
</gene>
<dbReference type="AlphaFoldDB" id="A0A318Q9P4"/>
<accession>A0A318Q9P4</accession>
<evidence type="ECO:0000313" key="2">
    <source>
        <dbReference type="Proteomes" id="UP000247609"/>
    </source>
</evidence>
<evidence type="ECO:0000313" key="1">
    <source>
        <dbReference type="EMBL" id="PYD75605.1"/>
    </source>
</evidence>